<feature type="transmembrane region" description="Helical" evidence="5">
    <location>
        <begin position="274"/>
        <end position="293"/>
    </location>
</feature>
<keyword evidence="7" id="KW-1185">Reference proteome</keyword>
<feature type="transmembrane region" description="Helical" evidence="5">
    <location>
        <begin position="314"/>
        <end position="336"/>
    </location>
</feature>
<dbReference type="InterPro" id="IPR052556">
    <property type="entry name" value="PolySynth_Transporter"/>
</dbReference>
<accession>A0ABR8CHG1</accession>
<feature type="transmembrane region" description="Helical" evidence="5">
    <location>
        <begin position="342"/>
        <end position="361"/>
    </location>
</feature>
<dbReference type="CDD" id="cd13128">
    <property type="entry name" value="MATE_Wzx_like"/>
    <property type="match status" value="1"/>
</dbReference>
<dbReference type="Proteomes" id="UP000618445">
    <property type="component" value="Unassembled WGS sequence"/>
</dbReference>
<keyword evidence="2 5" id="KW-0812">Transmembrane</keyword>
<name>A0ABR8CHG1_9CYAN</name>
<evidence type="ECO:0000256" key="2">
    <source>
        <dbReference type="ARBA" id="ARBA00022692"/>
    </source>
</evidence>
<feature type="transmembrane region" description="Helical" evidence="5">
    <location>
        <begin position="231"/>
        <end position="254"/>
    </location>
</feature>
<dbReference type="InterPro" id="IPR002797">
    <property type="entry name" value="Polysacc_synth"/>
</dbReference>
<evidence type="ECO:0000256" key="1">
    <source>
        <dbReference type="ARBA" id="ARBA00004141"/>
    </source>
</evidence>
<feature type="transmembrane region" description="Helical" evidence="5">
    <location>
        <begin position="128"/>
        <end position="148"/>
    </location>
</feature>
<feature type="transmembrane region" description="Helical" evidence="5">
    <location>
        <begin position="59"/>
        <end position="77"/>
    </location>
</feature>
<organism evidence="6 7">
    <name type="scientific">Phormidium tenue FACHB-1050</name>
    <dbReference type="NCBI Taxonomy" id="2692857"/>
    <lineage>
        <taxon>Bacteria</taxon>
        <taxon>Bacillati</taxon>
        <taxon>Cyanobacteriota</taxon>
        <taxon>Cyanophyceae</taxon>
        <taxon>Oscillatoriophycideae</taxon>
        <taxon>Oscillatoriales</taxon>
        <taxon>Oscillatoriaceae</taxon>
        <taxon>Phormidium</taxon>
    </lineage>
</organism>
<evidence type="ECO:0000256" key="4">
    <source>
        <dbReference type="ARBA" id="ARBA00023136"/>
    </source>
</evidence>
<feature type="transmembrane region" description="Helical" evidence="5">
    <location>
        <begin position="188"/>
        <end position="210"/>
    </location>
</feature>
<feature type="transmembrane region" description="Helical" evidence="5">
    <location>
        <begin position="97"/>
        <end position="122"/>
    </location>
</feature>
<comment type="caution">
    <text evidence="6">The sequence shown here is derived from an EMBL/GenBank/DDBJ whole genome shotgun (WGS) entry which is preliminary data.</text>
</comment>
<evidence type="ECO:0000313" key="7">
    <source>
        <dbReference type="Proteomes" id="UP000618445"/>
    </source>
</evidence>
<keyword evidence="3 5" id="KW-1133">Transmembrane helix</keyword>
<proteinExistence type="predicted"/>
<evidence type="ECO:0000313" key="6">
    <source>
        <dbReference type="EMBL" id="MBD2319201.1"/>
    </source>
</evidence>
<dbReference type="PANTHER" id="PTHR43424">
    <property type="entry name" value="LOCUS PUTATIVE PROTEIN 1-RELATED"/>
    <property type="match status" value="1"/>
</dbReference>
<dbReference type="Pfam" id="PF01943">
    <property type="entry name" value="Polysacc_synt"/>
    <property type="match status" value="1"/>
</dbReference>
<evidence type="ECO:0000256" key="5">
    <source>
        <dbReference type="SAM" id="Phobius"/>
    </source>
</evidence>
<comment type="subcellular location">
    <subcellularLocation>
        <location evidence="1">Membrane</location>
        <topology evidence="1">Multi-pass membrane protein</topology>
    </subcellularLocation>
</comment>
<protein>
    <submittedName>
        <fullName evidence="6">Flippase</fullName>
    </submittedName>
</protein>
<dbReference type="RefSeq" id="WP_190580922.1">
    <property type="nucleotide sequence ID" value="NZ_CAWPQU010000039.1"/>
</dbReference>
<dbReference type="EMBL" id="JACJQY010000044">
    <property type="protein sequence ID" value="MBD2319201.1"/>
    <property type="molecule type" value="Genomic_DNA"/>
</dbReference>
<gene>
    <name evidence="6" type="ORF">H6G05_20445</name>
</gene>
<reference evidence="6 7" key="1">
    <citation type="journal article" date="2020" name="ISME J.">
        <title>Comparative genomics reveals insights into cyanobacterial evolution and habitat adaptation.</title>
        <authorList>
            <person name="Chen M.Y."/>
            <person name="Teng W.K."/>
            <person name="Zhao L."/>
            <person name="Hu C.X."/>
            <person name="Zhou Y.K."/>
            <person name="Han B.P."/>
            <person name="Song L.R."/>
            <person name="Shu W.S."/>
        </authorList>
    </citation>
    <scope>NUCLEOTIDE SEQUENCE [LARGE SCALE GENOMIC DNA]</scope>
    <source>
        <strain evidence="6 7">FACHB-1050</strain>
    </source>
</reference>
<sequence length="444" mass="50221">MLTKLKQLKSSIHNRLHPEQLKIIKNIGWLASERVFRLGVSFVTMAWTARYLGVDQFGYFNYAFAFVSMFTPLLQLASDSIIFRDLINHPEKKEEILGTAFFIQFIIGVIIFCLSTVAVLLFHSSDPLIYKLVIILGTGSCLVSFGVIESWFNSLVEVKYPIWVRNSVFSLATLSRVILLSIKAPIEYFAWLVVAESLLNAIGFTIVFRMTGHNILAWRSNWKYAKELMKVSFPLIFSSLAIAVYMRIDLIMLGQLSSPQAVGTYSAAVKLSELWPFASTMLVKSIAPSIIAAKKVSEESYYRKLQNLCNLQAILVYCIAIPMTFLATPFVVLVFGKDYAPSGIVLSIHIWSSMFLFLGYVKEIWITTEGKTWFAFAFTIVGATMNVLLNFILIPPYKEIGAAVATVISYCFADYVMCFVYPSVRRFGWMMTQAMSLNLIKPKF</sequence>
<feature type="transmembrane region" description="Helical" evidence="5">
    <location>
        <begin position="400"/>
        <end position="421"/>
    </location>
</feature>
<keyword evidence="4 5" id="KW-0472">Membrane</keyword>
<feature type="transmembrane region" description="Helical" evidence="5">
    <location>
        <begin position="373"/>
        <end position="394"/>
    </location>
</feature>
<evidence type="ECO:0000256" key="3">
    <source>
        <dbReference type="ARBA" id="ARBA00022989"/>
    </source>
</evidence>
<dbReference type="PANTHER" id="PTHR43424:SF1">
    <property type="entry name" value="LOCUS PUTATIVE PROTEIN 1-RELATED"/>
    <property type="match status" value="1"/>
</dbReference>